<feature type="domain" description="CD-NTase associated protein 4-like DNA endonuclease" evidence="1">
    <location>
        <begin position="39"/>
        <end position="244"/>
    </location>
</feature>
<dbReference type="Proteomes" id="UP000007013">
    <property type="component" value="Chromosome"/>
</dbReference>
<name>B1ZQ28_OPITP</name>
<evidence type="ECO:0000313" key="3">
    <source>
        <dbReference type="Proteomes" id="UP000007013"/>
    </source>
</evidence>
<dbReference type="GO" id="GO:0004518">
    <property type="term" value="F:nuclease activity"/>
    <property type="evidence" value="ECO:0007669"/>
    <property type="project" value="InterPro"/>
</dbReference>
<evidence type="ECO:0000313" key="2">
    <source>
        <dbReference type="EMBL" id="ACB77747.1"/>
    </source>
</evidence>
<keyword evidence="3" id="KW-1185">Reference proteome</keyword>
<sequence>MITPPLTNGPIAPLASPVASPAAHDISEPTPIAALNDSDPGDETAKKYRYQYAYGVILWAACHRREKDYVALWCEQHEDFLGQVTEKLFDAYQIKTLKSGVWQWNHDELVKTVKRFVALDTEFPGQIREFFFVSNAPCSDSEATDRIHLSPLPVLRVLTNQPYGPYPECCERCLTDLATRAGCERGAVAAVLCRMMLSVGPPEPSFEAEIQQNHLPHVEGCRDLAPRQLADLLGALITRISRASSKASQDPARHYAIVNSRFQAEPQLLDKRVDVAGLRGYVDELQLPRFEYLSRFNTLKLQPTRQEVSILKQKMSGAGLADYFEGLQRQTISTERRLIEIQARDPEQGAKIVAQLESTVLRVCNDAHLKHTNDQQEFGIPMLRDVTTELKAIAETKSDDVYREPYDALVGMAGLLAEDCKVWWSKKFELERNP</sequence>
<dbReference type="Pfam" id="PF14130">
    <property type="entry name" value="Cap4_nuclease"/>
    <property type="match status" value="1"/>
</dbReference>
<dbReference type="AlphaFoldDB" id="B1ZQ28"/>
<gene>
    <name evidence="2" type="ordered locus">Oter_4476</name>
</gene>
<dbReference type="InterPro" id="IPR025382">
    <property type="entry name" value="Cap4-like_endonuclease_dom"/>
</dbReference>
<proteinExistence type="predicted"/>
<dbReference type="KEGG" id="ote:Oter_4476"/>
<dbReference type="EMBL" id="CP001032">
    <property type="protein sequence ID" value="ACB77747.1"/>
    <property type="molecule type" value="Genomic_DNA"/>
</dbReference>
<dbReference type="STRING" id="452637.Oter_4476"/>
<dbReference type="OrthoDB" id="2512601at2"/>
<dbReference type="HOGENOM" id="CLU_631400_0_0_0"/>
<dbReference type="eggNOG" id="COG1196">
    <property type="taxonomic scope" value="Bacteria"/>
</dbReference>
<evidence type="ECO:0000259" key="1">
    <source>
        <dbReference type="Pfam" id="PF14130"/>
    </source>
</evidence>
<accession>B1ZQ28</accession>
<organism evidence="2 3">
    <name type="scientific">Opitutus terrae (strain DSM 11246 / JCM 15787 / PB90-1)</name>
    <dbReference type="NCBI Taxonomy" id="452637"/>
    <lineage>
        <taxon>Bacteria</taxon>
        <taxon>Pseudomonadati</taxon>
        <taxon>Verrucomicrobiota</taxon>
        <taxon>Opitutia</taxon>
        <taxon>Opitutales</taxon>
        <taxon>Opitutaceae</taxon>
        <taxon>Opitutus</taxon>
    </lineage>
</organism>
<reference evidence="2 3" key="1">
    <citation type="journal article" date="2011" name="J. Bacteriol.">
        <title>Genome sequence of the verrucomicrobium Opitutus terrae PB90-1, an abundant inhabitant of rice paddy soil ecosystems.</title>
        <authorList>
            <person name="van Passel M.W."/>
            <person name="Kant R."/>
            <person name="Palva A."/>
            <person name="Copeland A."/>
            <person name="Lucas S."/>
            <person name="Lapidus A."/>
            <person name="Glavina del Rio T."/>
            <person name="Pitluck S."/>
            <person name="Goltsman E."/>
            <person name="Clum A."/>
            <person name="Sun H."/>
            <person name="Schmutz J."/>
            <person name="Larimer F.W."/>
            <person name="Land M.L."/>
            <person name="Hauser L."/>
            <person name="Kyrpides N."/>
            <person name="Mikhailova N."/>
            <person name="Richardson P.P."/>
            <person name="Janssen P.H."/>
            <person name="de Vos W.M."/>
            <person name="Smidt H."/>
        </authorList>
    </citation>
    <scope>NUCLEOTIDE SEQUENCE [LARGE SCALE GENOMIC DNA]</scope>
    <source>
        <strain evidence="3">DSM 11246 / JCM 15787 / PB90-1</strain>
    </source>
</reference>
<dbReference type="RefSeq" id="WP_012377261.1">
    <property type="nucleotide sequence ID" value="NC_010571.1"/>
</dbReference>
<protein>
    <recommendedName>
        <fullName evidence="1">CD-NTase associated protein 4-like DNA endonuclease domain-containing protein</fullName>
    </recommendedName>
</protein>